<proteinExistence type="predicted"/>
<evidence type="ECO:0000313" key="2">
    <source>
        <dbReference type="EMBL" id="KXB53147.1"/>
    </source>
</evidence>
<reference evidence="3" key="1">
    <citation type="submission" date="2016-01" db="EMBL/GenBank/DDBJ databases">
        <authorList>
            <person name="Mitreva M."/>
            <person name="Pepin K.H."/>
            <person name="Mihindukulasuriya K.A."/>
            <person name="Fulton R."/>
            <person name="Fronick C."/>
            <person name="O'Laughlin M."/>
            <person name="Miner T."/>
            <person name="Herter B."/>
            <person name="Rosa B.A."/>
            <person name="Cordes M."/>
            <person name="Tomlinson C."/>
            <person name="Wollam A."/>
            <person name="Palsikar V.B."/>
            <person name="Mardis E.R."/>
            <person name="Wilson R.K."/>
        </authorList>
    </citation>
    <scope>NUCLEOTIDE SEQUENCE [LARGE SCALE GENOMIC DNA]</scope>
    <source>
        <strain evidence="3">DNF00896</strain>
    </source>
</reference>
<sequence>MIDTNVLLNYLTNRDVIYGQQSCDIVRLCVTGECIGYIAFHTLPTIWYVLRKWDESKRRQSLRDICEIFTVASATQSEILDAIENYSFSDFEDCLQYKCAKDIGADYIITCNIRDFENSEVPAVTPDEFYRIFK</sequence>
<dbReference type="SUPFAM" id="SSF88723">
    <property type="entry name" value="PIN domain-like"/>
    <property type="match status" value="1"/>
</dbReference>
<name>A0A133ZCJ5_9FIRM</name>
<dbReference type="STRING" id="467210.HMPREF1866_02675"/>
<evidence type="ECO:0000259" key="1">
    <source>
        <dbReference type="Pfam" id="PF13470"/>
    </source>
</evidence>
<dbReference type="Proteomes" id="UP000070394">
    <property type="component" value="Unassembled WGS sequence"/>
</dbReference>
<dbReference type="CDD" id="cd09854">
    <property type="entry name" value="PIN_VapC-like"/>
    <property type="match status" value="1"/>
</dbReference>
<organism evidence="2 3">
    <name type="scientific">Lachnoanaerobaculum saburreum</name>
    <dbReference type="NCBI Taxonomy" id="467210"/>
    <lineage>
        <taxon>Bacteria</taxon>
        <taxon>Bacillati</taxon>
        <taxon>Bacillota</taxon>
        <taxon>Clostridia</taxon>
        <taxon>Lachnospirales</taxon>
        <taxon>Lachnospiraceae</taxon>
        <taxon>Lachnoanaerobaculum</taxon>
    </lineage>
</organism>
<keyword evidence="3" id="KW-1185">Reference proteome</keyword>
<gene>
    <name evidence="2" type="ORF">HMPREF1866_02675</name>
</gene>
<feature type="domain" description="PIN" evidence="1">
    <location>
        <begin position="1"/>
        <end position="114"/>
    </location>
</feature>
<dbReference type="EMBL" id="LSDA01000141">
    <property type="protein sequence ID" value="KXB53147.1"/>
    <property type="molecule type" value="Genomic_DNA"/>
</dbReference>
<dbReference type="Gene3D" id="3.40.50.1010">
    <property type="entry name" value="5'-nuclease"/>
    <property type="match status" value="1"/>
</dbReference>
<protein>
    <submittedName>
        <fullName evidence="2">Toxin-antitoxin system, toxin component, PIN family</fullName>
    </submittedName>
</protein>
<accession>A0A133ZCJ5</accession>
<comment type="caution">
    <text evidence="2">The sequence shown here is derived from an EMBL/GenBank/DDBJ whole genome shotgun (WGS) entry which is preliminary data.</text>
</comment>
<dbReference type="Pfam" id="PF13470">
    <property type="entry name" value="PIN_3"/>
    <property type="match status" value="1"/>
</dbReference>
<dbReference type="InterPro" id="IPR029060">
    <property type="entry name" value="PIN-like_dom_sf"/>
</dbReference>
<dbReference type="AlphaFoldDB" id="A0A133ZCJ5"/>
<dbReference type="PATRIC" id="fig|467210.3.peg.2651"/>
<evidence type="ECO:0000313" key="3">
    <source>
        <dbReference type="Proteomes" id="UP000070394"/>
    </source>
</evidence>
<dbReference type="InterPro" id="IPR002716">
    <property type="entry name" value="PIN_dom"/>
</dbReference>
<dbReference type="RefSeq" id="WP_278320430.1">
    <property type="nucleotide sequence ID" value="NZ_KQ959848.1"/>
</dbReference>